<feature type="domain" description="Nudix hydrolase" evidence="1">
    <location>
        <begin position="42"/>
        <end position="175"/>
    </location>
</feature>
<dbReference type="Proteomes" id="UP000234300">
    <property type="component" value="Unassembled WGS sequence"/>
</dbReference>
<accession>A0A1D7W2Y9</accession>
<evidence type="ECO:0000313" key="8">
    <source>
        <dbReference type="Proteomes" id="UP000217881"/>
    </source>
</evidence>
<evidence type="ECO:0000313" key="5">
    <source>
        <dbReference type="EMBL" id="SMX84513.1"/>
    </source>
</evidence>
<dbReference type="GO" id="GO:0016787">
    <property type="term" value="F:hydrolase activity"/>
    <property type="evidence" value="ECO:0007669"/>
    <property type="project" value="UniProtKB-KW"/>
</dbReference>
<evidence type="ECO:0000313" key="10">
    <source>
        <dbReference type="Proteomes" id="UP000234300"/>
    </source>
</evidence>
<dbReference type="EMBL" id="NRGQ01000003">
    <property type="protein sequence ID" value="PCC44209.1"/>
    <property type="molecule type" value="Genomic_DNA"/>
</dbReference>
<evidence type="ECO:0000313" key="3">
    <source>
        <dbReference type="EMBL" id="PCC44209.1"/>
    </source>
</evidence>
<dbReference type="KEGG" id="blin:BLSMQ_1703"/>
<dbReference type="Proteomes" id="UP000218620">
    <property type="component" value="Unassembled WGS sequence"/>
</dbReference>
<dbReference type="PROSITE" id="PS51462">
    <property type="entry name" value="NUDIX"/>
    <property type="match status" value="1"/>
</dbReference>
<evidence type="ECO:0000313" key="6">
    <source>
        <dbReference type="EMBL" id="TGD39018.1"/>
    </source>
</evidence>
<dbReference type="InterPro" id="IPR000086">
    <property type="entry name" value="NUDIX_hydrolase_dom"/>
</dbReference>
<reference evidence="2" key="1">
    <citation type="submission" date="2016-09" db="EMBL/GenBank/DDBJ databases">
        <title>Complete Genome Sequence of Brevibacterium aurantiacum SMQ-1335.</title>
        <authorList>
            <person name="de Melo A.G."/>
            <person name="Labrie S.J."/>
            <person name="Dumaresq J."/>
            <person name="Roberts R.J."/>
            <person name="Tremblay D.M."/>
            <person name="Moineau S."/>
        </authorList>
    </citation>
    <scope>NUCLEOTIDE SEQUENCE</scope>
    <source>
        <strain evidence="2">SMQ-1335</strain>
    </source>
</reference>
<name>A0A1D7W2Y9_BREAU</name>
<dbReference type="OrthoDB" id="129709at2"/>
<accession>A0A2H1JAT6</accession>
<reference evidence="6 11" key="5">
    <citation type="submission" date="2018-10" db="EMBL/GenBank/DDBJ databases">
        <title>Brevibacterium genomes from Austrain hard cheese rinds.</title>
        <authorList>
            <person name="Anast J.M."/>
            <person name="Dzieciol M."/>
            <person name="Schultz D.L."/>
            <person name="Mann E."/>
            <person name="Wagner M."/>
            <person name="Schmitz-Esser S."/>
        </authorList>
    </citation>
    <scope>NUCLEOTIDE SEQUENCE [LARGE SCALE GENOMIC DNA]</scope>
    <source>
        <strain evidence="6 11">L261</strain>
    </source>
</reference>
<dbReference type="EMBL" id="CP017150">
    <property type="protein sequence ID" value="AOP53413.1"/>
    <property type="molecule type" value="Genomic_DNA"/>
</dbReference>
<evidence type="ECO:0000313" key="9">
    <source>
        <dbReference type="Proteomes" id="UP000218620"/>
    </source>
</evidence>
<dbReference type="InterPro" id="IPR015797">
    <property type="entry name" value="NUDIX_hydrolase-like_dom_sf"/>
</dbReference>
<evidence type="ECO:0000313" key="7">
    <source>
        <dbReference type="Proteomes" id="UP000094793"/>
    </source>
</evidence>
<sequence>MIRLDTARAEVGAAPTATGFTRDFDHLFSTVGDAALRRDAGGEHVTASCLVIDPDTESVLLNHHRKADLWGQFGGHLEPEDDSLCSAAHREATEESGLSNLSWFSPTPIDLHVHDLSASFGACERHFDVVFAAFASVNQAPTVSAESLAVKWFPLTSLPASLMPDLVVRLPKLYRAAVESRQVSDINRG</sequence>
<dbReference type="RefSeq" id="WP_069600014.1">
    <property type="nucleotide sequence ID" value="NZ_CP017150.1"/>
</dbReference>
<dbReference type="Pfam" id="PF00293">
    <property type="entry name" value="NUDIX"/>
    <property type="match status" value="1"/>
</dbReference>
<dbReference type="AlphaFoldDB" id="A0A1D7W2Y9"/>
<evidence type="ECO:0000313" key="11">
    <source>
        <dbReference type="Proteomes" id="UP000297736"/>
    </source>
</evidence>
<reference evidence="8 9" key="3">
    <citation type="journal article" date="2017" name="Elife">
        <title>Extensive horizontal gene transfer in cheese-associated bacteria.</title>
        <authorList>
            <person name="Bonham K.S."/>
            <person name="Wolfe B.E."/>
            <person name="Dutton R.J."/>
        </authorList>
    </citation>
    <scope>NUCLEOTIDE SEQUENCE [LARGE SCALE GENOMIC DNA]</scope>
    <source>
        <strain evidence="4 8">738_8</strain>
        <strain evidence="3 9">962_8</strain>
    </source>
</reference>
<evidence type="ECO:0000313" key="2">
    <source>
        <dbReference type="EMBL" id="AOP53413.1"/>
    </source>
</evidence>
<evidence type="ECO:0000259" key="1">
    <source>
        <dbReference type="PROSITE" id="PS51462"/>
    </source>
</evidence>
<evidence type="ECO:0000313" key="4">
    <source>
        <dbReference type="EMBL" id="PCC52886.1"/>
    </source>
</evidence>
<dbReference type="CDD" id="cd03674">
    <property type="entry name" value="NUDIX_Hydrolase"/>
    <property type="match status" value="1"/>
</dbReference>
<dbReference type="eggNOG" id="COG0494">
    <property type="taxonomic scope" value="Bacteria"/>
</dbReference>
<dbReference type="Proteomes" id="UP000297736">
    <property type="component" value="Unassembled WGS sequence"/>
</dbReference>
<organism evidence="2 7">
    <name type="scientific">Brevibacterium aurantiacum</name>
    <dbReference type="NCBI Taxonomy" id="273384"/>
    <lineage>
        <taxon>Bacteria</taxon>
        <taxon>Bacillati</taxon>
        <taxon>Actinomycetota</taxon>
        <taxon>Actinomycetes</taxon>
        <taxon>Micrococcales</taxon>
        <taxon>Brevibacteriaceae</taxon>
        <taxon>Brevibacterium</taxon>
    </lineage>
</organism>
<dbReference type="PATRIC" id="fig|1703.10.peg.1748"/>
<dbReference type="EMBL" id="NRHA01000016">
    <property type="protein sequence ID" value="PCC52886.1"/>
    <property type="molecule type" value="Genomic_DNA"/>
</dbReference>
<gene>
    <name evidence="5" type="ORF">BAURA86_01487</name>
    <name evidence="2" type="ORF">BLSMQ_1703</name>
    <name evidence="4" type="ORF">CIK59_14940</name>
    <name evidence="3" type="ORF">CIK65_01000</name>
    <name evidence="6" type="ORF">EB834_08645</name>
</gene>
<dbReference type="EMBL" id="FXZI01000004">
    <property type="protein sequence ID" value="SMX84513.1"/>
    <property type="molecule type" value="Genomic_DNA"/>
</dbReference>
<proteinExistence type="predicted"/>
<dbReference type="Proteomes" id="UP000217881">
    <property type="component" value="Unassembled WGS sequence"/>
</dbReference>
<dbReference type="EMBL" id="RHFF01000007">
    <property type="protein sequence ID" value="TGD39018.1"/>
    <property type="molecule type" value="Genomic_DNA"/>
</dbReference>
<keyword evidence="2" id="KW-0378">Hydrolase</keyword>
<reference evidence="5 10" key="4">
    <citation type="submission" date="2017-03" db="EMBL/GenBank/DDBJ databases">
        <authorList>
            <person name="Afonso C.L."/>
            <person name="Miller P.J."/>
            <person name="Scott M.A."/>
            <person name="Spackman E."/>
            <person name="Goraichik I."/>
            <person name="Dimitrov K.M."/>
            <person name="Suarez D.L."/>
            <person name="Swayne D.E."/>
        </authorList>
    </citation>
    <scope>NUCLEOTIDE SEQUENCE [LARGE SCALE GENOMIC DNA]</scope>
    <source>
        <strain evidence="5">8</strain>
        <strain evidence="10">8(6)</strain>
    </source>
</reference>
<accession>A0A2A3ZMY4</accession>
<protein>
    <submittedName>
        <fullName evidence="5">8-oxo-dGTP pyrophosphatase MutT, NUDIX family</fullName>
    </submittedName>
    <submittedName>
        <fullName evidence="2">NTP pyrophosphohydrolase including oxidative damage repair enzymes</fullName>
    </submittedName>
    <submittedName>
        <fullName evidence="3">NUDIX domain-containing protein</fullName>
    </submittedName>
</protein>
<dbReference type="GeneID" id="60906062"/>
<reference evidence="7" key="2">
    <citation type="submission" date="2016-09" db="EMBL/GenBank/DDBJ databases">
        <title>Complete Genome Sequence of Brevibacterium linens SMQ-1335.</title>
        <authorList>
            <person name="de Melo A.G."/>
            <person name="Labrie S.J."/>
            <person name="Dumaresq J."/>
            <person name="Roberts R.J."/>
            <person name="Tremblay D.M."/>
            <person name="Moineau S."/>
        </authorList>
    </citation>
    <scope>NUCLEOTIDE SEQUENCE [LARGE SCALE GENOMIC DNA]</scope>
    <source>
        <strain evidence="7">SMQ-1335</strain>
    </source>
</reference>
<dbReference type="SUPFAM" id="SSF55811">
    <property type="entry name" value="Nudix"/>
    <property type="match status" value="1"/>
</dbReference>
<dbReference type="Gene3D" id="3.90.79.10">
    <property type="entry name" value="Nucleoside Triphosphate Pyrophosphohydrolase"/>
    <property type="match status" value="1"/>
</dbReference>
<dbReference type="Proteomes" id="UP000094793">
    <property type="component" value="Chromosome"/>
</dbReference>